<feature type="compositionally biased region" description="Basic residues" evidence="1">
    <location>
        <begin position="296"/>
        <end position="310"/>
    </location>
</feature>
<name>A0A1Q9F144_SYMMI</name>
<comment type="caution">
    <text evidence="2">The sequence shown here is derived from an EMBL/GenBank/DDBJ whole genome shotgun (WGS) entry which is preliminary data.</text>
</comment>
<dbReference type="EMBL" id="LSRX01000029">
    <property type="protein sequence ID" value="OLQ13369.1"/>
    <property type="molecule type" value="Genomic_DNA"/>
</dbReference>
<feature type="compositionally biased region" description="Low complexity" evidence="1">
    <location>
        <begin position="281"/>
        <end position="295"/>
    </location>
</feature>
<sequence>MSWAAQRSRRTKRLGGGRKVIMADPWVMALARQAMSFTDLAAGPDAAEKETLNRFNADPENQLNDDETVPWELQPQALMLCQDDYGDVENEAFEFTGNLKLSVHLFSPCLRSLNPEEVRRRPGLEGPSGVAAPFRLTYFFRHAWFIQHGKEAEILAYDLSTTISETFLAYALLRVSLLLEHARELDTPVLDSDQDHLILVTRTTIDSTFHPEYLSAVTYAFLHSGLKRSRTIYQPPIFFLEDYGQQRWLTRYASMMLAQTSLSSLTDGADCKLQRFGRDSNSVNEKNNEIQNNKNNSKKQKKKALHKKPKAGIPEASQVEYWRDPPRGLRLSMLELVHMWTAVH</sequence>
<protein>
    <submittedName>
        <fullName evidence="2">Uncharacterized protein</fullName>
    </submittedName>
</protein>
<evidence type="ECO:0000313" key="2">
    <source>
        <dbReference type="EMBL" id="OLQ13369.1"/>
    </source>
</evidence>
<reference evidence="2 3" key="1">
    <citation type="submission" date="2016-02" db="EMBL/GenBank/DDBJ databases">
        <title>Genome analysis of coral dinoflagellate symbionts highlights evolutionary adaptations to a symbiotic lifestyle.</title>
        <authorList>
            <person name="Aranda M."/>
            <person name="Li Y."/>
            <person name="Liew Y.J."/>
            <person name="Baumgarten S."/>
            <person name="Simakov O."/>
            <person name="Wilson M."/>
            <person name="Piel J."/>
            <person name="Ashoor H."/>
            <person name="Bougouffa S."/>
            <person name="Bajic V.B."/>
            <person name="Ryu T."/>
            <person name="Ravasi T."/>
            <person name="Bayer T."/>
            <person name="Micklem G."/>
            <person name="Kim H."/>
            <person name="Bhak J."/>
            <person name="Lajeunesse T.C."/>
            <person name="Voolstra C.R."/>
        </authorList>
    </citation>
    <scope>NUCLEOTIDE SEQUENCE [LARGE SCALE GENOMIC DNA]</scope>
    <source>
        <strain evidence="2 3">CCMP2467</strain>
    </source>
</reference>
<evidence type="ECO:0000256" key="1">
    <source>
        <dbReference type="SAM" id="MobiDB-lite"/>
    </source>
</evidence>
<evidence type="ECO:0000313" key="3">
    <source>
        <dbReference type="Proteomes" id="UP000186817"/>
    </source>
</evidence>
<dbReference type="Proteomes" id="UP000186817">
    <property type="component" value="Unassembled WGS sequence"/>
</dbReference>
<accession>A0A1Q9F144</accession>
<organism evidence="2 3">
    <name type="scientific">Symbiodinium microadriaticum</name>
    <name type="common">Dinoflagellate</name>
    <name type="synonym">Zooxanthella microadriatica</name>
    <dbReference type="NCBI Taxonomy" id="2951"/>
    <lineage>
        <taxon>Eukaryota</taxon>
        <taxon>Sar</taxon>
        <taxon>Alveolata</taxon>
        <taxon>Dinophyceae</taxon>
        <taxon>Suessiales</taxon>
        <taxon>Symbiodiniaceae</taxon>
        <taxon>Symbiodinium</taxon>
    </lineage>
</organism>
<gene>
    <name evidence="2" type="ORF">AK812_SmicGene2653</name>
</gene>
<proteinExistence type="predicted"/>
<keyword evidence="3" id="KW-1185">Reference proteome</keyword>
<dbReference type="AlphaFoldDB" id="A0A1Q9F144"/>
<feature type="region of interest" description="Disordered" evidence="1">
    <location>
        <begin position="276"/>
        <end position="312"/>
    </location>
</feature>